<dbReference type="Gene3D" id="3.10.180.10">
    <property type="entry name" value="2,3-Dihydroxybiphenyl 1,2-Dioxygenase, domain 1"/>
    <property type="match status" value="1"/>
</dbReference>
<dbReference type="EMBL" id="JAGHKO010000001">
    <property type="protein sequence ID" value="MBO9200492.1"/>
    <property type="molecule type" value="Genomic_DNA"/>
</dbReference>
<protein>
    <submittedName>
        <fullName evidence="2">VOC family protein</fullName>
    </submittedName>
</protein>
<sequence>MKIVVAGSADPPTPEDLPIFTNGMPALLCTTTNKGNQLSLYGKAVPTESRCGWLKDKFVVSWQVLPTILGKFMTDPNKAGKAAQAFMQMRKFDIEKIVPGLSQQAY</sequence>
<organism evidence="2 3">
    <name type="scientific">Niastella soli</name>
    <dbReference type="NCBI Taxonomy" id="2821487"/>
    <lineage>
        <taxon>Bacteria</taxon>
        <taxon>Pseudomonadati</taxon>
        <taxon>Bacteroidota</taxon>
        <taxon>Chitinophagia</taxon>
        <taxon>Chitinophagales</taxon>
        <taxon>Chitinophagaceae</taxon>
        <taxon>Niastella</taxon>
    </lineage>
</organism>
<gene>
    <name evidence="2" type="ORF">J7I42_09485</name>
</gene>
<evidence type="ECO:0000313" key="3">
    <source>
        <dbReference type="Proteomes" id="UP000677244"/>
    </source>
</evidence>
<evidence type="ECO:0000313" key="2">
    <source>
        <dbReference type="EMBL" id="MBO9200492.1"/>
    </source>
</evidence>
<proteinExistence type="predicted"/>
<name>A0ABS3YRF7_9BACT</name>
<dbReference type="Pfam" id="PF06983">
    <property type="entry name" value="3-dmu-9_3-mt"/>
    <property type="match status" value="1"/>
</dbReference>
<feature type="domain" description="PhnB-like" evidence="1">
    <location>
        <begin position="43"/>
        <end position="64"/>
    </location>
</feature>
<keyword evidence="3" id="KW-1185">Reference proteome</keyword>
<dbReference type="SUPFAM" id="SSF54593">
    <property type="entry name" value="Glyoxalase/Bleomycin resistance protein/Dihydroxybiphenyl dioxygenase"/>
    <property type="match status" value="1"/>
</dbReference>
<dbReference type="InterPro" id="IPR029068">
    <property type="entry name" value="Glyas_Bleomycin-R_OHBP_Dase"/>
</dbReference>
<dbReference type="Proteomes" id="UP000677244">
    <property type="component" value="Unassembled WGS sequence"/>
</dbReference>
<dbReference type="RefSeq" id="WP_209138533.1">
    <property type="nucleotide sequence ID" value="NZ_JAGHKO010000001.1"/>
</dbReference>
<evidence type="ECO:0000259" key="1">
    <source>
        <dbReference type="Pfam" id="PF06983"/>
    </source>
</evidence>
<reference evidence="2 3" key="1">
    <citation type="submission" date="2021-03" db="EMBL/GenBank/DDBJ databases">
        <title>Assistant Professor.</title>
        <authorList>
            <person name="Huq M.A."/>
        </authorList>
    </citation>
    <scope>NUCLEOTIDE SEQUENCE [LARGE SCALE GENOMIC DNA]</scope>
    <source>
        <strain evidence="2 3">MAH-29</strain>
    </source>
</reference>
<accession>A0ABS3YRF7</accession>
<comment type="caution">
    <text evidence="2">The sequence shown here is derived from an EMBL/GenBank/DDBJ whole genome shotgun (WGS) entry which is preliminary data.</text>
</comment>
<dbReference type="PANTHER" id="PTHR33990">
    <property type="entry name" value="PROTEIN YJDN-RELATED"/>
    <property type="match status" value="1"/>
</dbReference>
<dbReference type="InterPro" id="IPR028973">
    <property type="entry name" value="PhnB-like"/>
</dbReference>